<dbReference type="InterPro" id="IPR002645">
    <property type="entry name" value="STAS_dom"/>
</dbReference>
<dbReference type="Pfam" id="PF01740">
    <property type="entry name" value="STAS"/>
    <property type="match status" value="1"/>
</dbReference>
<reference evidence="4" key="2">
    <citation type="submission" date="2020-09" db="EMBL/GenBank/DDBJ databases">
        <authorList>
            <person name="Sun Q."/>
            <person name="Zhou Y."/>
        </authorList>
    </citation>
    <scope>NUCLEOTIDE SEQUENCE</scope>
    <source>
        <strain evidence="4">CGMCC 4.7430</strain>
    </source>
</reference>
<protein>
    <recommendedName>
        <fullName evidence="2">Anti-sigma factor antagonist</fullName>
    </recommendedName>
</protein>
<feature type="domain" description="STAS" evidence="3">
    <location>
        <begin position="23"/>
        <end position="109"/>
    </location>
</feature>
<dbReference type="InterPro" id="IPR003658">
    <property type="entry name" value="Anti-sigma_ant"/>
</dbReference>
<reference evidence="4" key="1">
    <citation type="journal article" date="2014" name="Int. J. Syst. Evol. Microbiol.">
        <title>Complete genome sequence of Corynebacterium casei LMG S-19264T (=DSM 44701T), isolated from a smear-ripened cheese.</title>
        <authorList>
            <consortium name="US DOE Joint Genome Institute (JGI-PGF)"/>
            <person name="Walter F."/>
            <person name="Albersmeier A."/>
            <person name="Kalinowski J."/>
            <person name="Ruckert C."/>
        </authorList>
    </citation>
    <scope>NUCLEOTIDE SEQUENCE</scope>
    <source>
        <strain evidence="4">CGMCC 4.7430</strain>
    </source>
</reference>
<dbReference type="NCBIfam" id="TIGR00377">
    <property type="entry name" value="ant_ant_sig"/>
    <property type="match status" value="1"/>
</dbReference>
<comment type="caution">
    <text evidence="4">The sequence shown here is derived from an EMBL/GenBank/DDBJ whole genome shotgun (WGS) entry which is preliminary data.</text>
</comment>
<evidence type="ECO:0000313" key="5">
    <source>
        <dbReference type="Proteomes" id="UP000660745"/>
    </source>
</evidence>
<comment type="similarity">
    <text evidence="1 2">Belongs to the anti-sigma-factor antagonist family.</text>
</comment>
<sequence>MSLDRPAITILTLTPDSALPTTVHLSGEIDIFTSHALRRRLLHTLRHSTDRLVLDLSSLVFCDTAGLGVLIGIQSRARSQGITVVLAAPRPYMSRLLRMTGLDRSFTMA</sequence>
<dbReference type="RefSeq" id="WP_225277068.1">
    <property type="nucleotide sequence ID" value="NZ_BMNK01000005.1"/>
</dbReference>
<dbReference type="AlphaFoldDB" id="A0A918A4M5"/>
<proteinExistence type="inferred from homology"/>
<dbReference type="EMBL" id="BMNK01000005">
    <property type="protein sequence ID" value="GGP07108.1"/>
    <property type="molecule type" value="Genomic_DNA"/>
</dbReference>
<evidence type="ECO:0000256" key="2">
    <source>
        <dbReference type="RuleBase" id="RU003749"/>
    </source>
</evidence>
<dbReference type="PROSITE" id="PS50801">
    <property type="entry name" value="STAS"/>
    <property type="match status" value="1"/>
</dbReference>
<dbReference type="PANTHER" id="PTHR33495:SF2">
    <property type="entry name" value="ANTI-SIGMA FACTOR ANTAGONIST TM_1081-RELATED"/>
    <property type="match status" value="1"/>
</dbReference>
<dbReference type="Proteomes" id="UP000660745">
    <property type="component" value="Unassembled WGS sequence"/>
</dbReference>
<dbReference type="InterPro" id="IPR036513">
    <property type="entry name" value="STAS_dom_sf"/>
</dbReference>
<name>A0A918A4M5_9ACTN</name>
<evidence type="ECO:0000259" key="3">
    <source>
        <dbReference type="PROSITE" id="PS50801"/>
    </source>
</evidence>
<dbReference type="SUPFAM" id="SSF52091">
    <property type="entry name" value="SpoIIaa-like"/>
    <property type="match status" value="1"/>
</dbReference>
<dbReference type="PANTHER" id="PTHR33495">
    <property type="entry name" value="ANTI-SIGMA FACTOR ANTAGONIST TM_1081-RELATED-RELATED"/>
    <property type="match status" value="1"/>
</dbReference>
<gene>
    <name evidence="4" type="ORF">GCM10012278_33560</name>
</gene>
<dbReference type="Gene3D" id="3.30.750.24">
    <property type="entry name" value="STAS domain"/>
    <property type="match status" value="1"/>
</dbReference>
<evidence type="ECO:0000313" key="4">
    <source>
        <dbReference type="EMBL" id="GGP07108.1"/>
    </source>
</evidence>
<organism evidence="4 5">
    <name type="scientific">Nonomuraea glycinis</name>
    <dbReference type="NCBI Taxonomy" id="2047744"/>
    <lineage>
        <taxon>Bacteria</taxon>
        <taxon>Bacillati</taxon>
        <taxon>Actinomycetota</taxon>
        <taxon>Actinomycetes</taxon>
        <taxon>Streptosporangiales</taxon>
        <taxon>Streptosporangiaceae</taxon>
        <taxon>Nonomuraea</taxon>
    </lineage>
</organism>
<dbReference type="GO" id="GO:0043856">
    <property type="term" value="F:anti-sigma factor antagonist activity"/>
    <property type="evidence" value="ECO:0007669"/>
    <property type="project" value="InterPro"/>
</dbReference>
<dbReference type="CDD" id="cd07043">
    <property type="entry name" value="STAS_anti-anti-sigma_factors"/>
    <property type="match status" value="1"/>
</dbReference>
<accession>A0A918A4M5</accession>
<keyword evidence="5" id="KW-1185">Reference proteome</keyword>
<evidence type="ECO:0000256" key="1">
    <source>
        <dbReference type="ARBA" id="ARBA00009013"/>
    </source>
</evidence>